<proteinExistence type="predicted"/>
<evidence type="ECO:0000256" key="2">
    <source>
        <dbReference type="SAM" id="MobiDB-lite"/>
    </source>
</evidence>
<feature type="region of interest" description="Disordered" evidence="2">
    <location>
        <begin position="341"/>
        <end position="366"/>
    </location>
</feature>
<dbReference type="PANTHER" id="PTHR31286:SF173">
    <property type="entry name" value="DUF4283 DOMAIN-CONTAINING PROTEIN"/>
    <property type="match status" value="1"/>
</dbReference>
<protein>
    <submittedName>
        <fullName evidence="4">GroES-like zinc-binding alcohol dehydrogenase family protein</fullName>
    </submittedName>
</protein>
<dbReference type="InterPro" id="IPR001878">
    <property type="entry name" value="Znf_CCHC"/>
</dbReference>
<feature type="compositionally biased region" description="Basic and acidic residues" evidence="2">
    <location>
        <begin position="13"/>
        <end position="36"/>
    </location>
</feature>
<keyword evidence="1" id="KW-0863">Zinc-finger</keyword>
<keyword evidence="5" id="KW-1185">Reference proteome</keyword>
<sequence length="670" mass="74407">MEENSLETGEVPSHLEADDDKDSRMEEDRTTKKVRLKDGANEEVMIALVENDSRPKISWKDKLMGTDSSQLYDRRSESPPQENTEDFELTEGDIRTSVVNGTPAIDFSERIHQILLKEMNSTVVIKLLGRNIGYGALLNRISSLWNPTKPFHLMDIENGYYLAKFQDDHDYIKVLSQGPWLIYGQYLTVQPWTKDFNSSHPFPSTVLAWIRLPGLPGYFYKKKILEAIGGLIGKVVRLDLNTDNRTRGRFARMAVYINLDKPLTAQVLVNGIKQRVEYEALPAICFNCGKYGHTKELCPLLQMASTSGKEKAEHVPKTAEREEADGAYGPWMVVSRKPRRHVQNNNFPGTNNENVTHGKLSRDRNQAKKDIQLEGAKTLRKWPATQNDLRGNAQVVHAQNMHGAPLNKQVPGKLSFNILQDTNGMDPPCVQNTMHCLEAEIPFINAKLGRSGPTKDKHEGKEGPPTTKTAGDHVPSGSKQTSNGADHFRDNSGHTSTEIGSTSLLTSLVPSNTSSLIEYSTPHVNNTFTPHTHTLSRKSIIDAQELNVEASPSVDPKTGPTSTKLAEIQMVDSHGSFNNNRHTAISFKEKGNNESMNTRRPSGKIMGDKKGGFRATRKINITPYGKGNNTKSKTYSEVSLSDSMTRLANAISMTKNMDTVASIPDSGKSV</sequence>
<keyword evidence="1" id="KW-0479">Metal-binding</keyword>
<evidence type="ECO:0000259" key="3">
    <source>
        <dbReference type="PROSITE" id="PS50158"/>
    </source>
</evidence>
<reference evidence="5" key="1">
    <citation type="journal article" date="2019" name="Plant Biotechnol. J.">
        <title>Genome sequencing of the Australian wild diploid species Gossypium australe highlights disease resistance and delayed gland morphogenesis.</title>
        <authorList>
            <person name="Cai Y."/>
            <person name="Cai X."/>
            <person name="Wang Q."/>
            <person name="Wang P."/>
            <person name="Zhang Y."/>
            <person name="Cai C."/>
            <person name="Xu Y."/>
            <person name="Wang K."/>
            <person name="Zhou Z."/>
            <person name="Wang C."/>
            <person name="Geng S."/>
            <person name="Li B."/>
            <person name="Dong Q."/>
            <person name="Hou Y."/>
            <person name="Wang H."/>
            <person name="Ai P."/>
            <person name="Liu Z."/>
            <person name="Yi F."/>
            <person name="Sun M."/>
            <person name="An G."/>
            <person name="Cheng J."/>
            <person name="Zhang Y."/>
            <person name="Shi Q."/>
            <person name="Xie Y."/>
            <person name="Shi X."/>
            <person name="Chang Y."/>
            <person name="Huang F."/>
            <person name="Chen Y."/>
            <person name="Hong S."/>
            <person name="Mi L."/>
            <person name="Sun Q."/>
            <person name="Zhang L."/>
            <person name="Zhou B."/>
            <person name="Peng R."/>
            <person name="Zhang X."/>
            <person name="Liu F."/>
        </authorList>
    </citation>
    <scope>NUCLEOTIDE SEQUENCE [LARGE SCALE GENOMIC DNA]</scope>
    <source>
        <strain evidence="5">cv. PA1801</strain>
    </source>
</reference>
<evidence type="ECO:0000313" key="5">
    <source>
        <dbReference type="Proteomes" id="UP000325315"/>
    </source>
</evidence>
<dbReference type="OrthoDB" id="682893at2759"/>
<accession>A0A5B6USD2</accession>
<dbReference type="PROSITE" id="PS50158">
    <property type="entry name" value="ZF_CCHC"/>
    <property type="match status" value="1"/>
</dbReference>
<feature type="domain" description="CCHC-type" evidence="3">
    <location>
        <begin position="285"/>
        <end position="299"/>
    </location>
</feature>
<dbReference type="GO" id="GO:0008270">
    <property type="term" value="F:zinc ion binding"/>
    <property type="evidence" value="ECO:0007669"/>
    <property type="project" value="UniProtKB-KW"/>
</dbReference>
<dbReference type="PANTHER" id="PTHR31286">
    <property type="entry name" value="GLYCINE-RICH CELL WALL STRUCTURAL PROTEIN 1.8-LIKE"/>
    <property type="match status" value="1"/>
</dbReference>
<dbReference type="AlphaFoldDB" id="A0A5B6USD2"/>
<dbReference type="Proteomes" id="UP000325315">
    <property type="component" value="Unassembled WGS sequence"/>
</dbReference>
<name>A0A5B6USD2_9ROSI</name>
<gene>
    <name evidence="4" type="ORF">EPI10_026833</name>
</gene>
<comment type="caution">
    <text evidence="4">The sequence shown here is derived from an EMBL/GenBank/DDBJ whole genome shotgun (WGS) entry which is preliminary data.</text>
</comment>
<feature type="region of interest" description="Disordered" evidence="2">
    <location>
        <begin position="1"/>
        <end position="36"/>
    </location>
</feature>
<dbReference type="InterPro" id="IPR025558">
    <property type="entry name" value="DUF4283"/>
</dbReference>
<dbReference type="EMBL" id="SMMG02000009">
    <property type="protein sequence ID" value="KAA3460138.1"/>
    <property type="molecule type" value="Genomic_DNA"/>
</dbReference>
<feature type="region of interest" description="Disordered" evidence="2">
    <location>
        <begin position="447"/>
        <end position="501"/>
    </location>
</feature>
<evidence type="ECO:0000256" key="1">
    <source>
        <dbReference type="PROSITE-ProRule" id="PRU00047"/>
    </source>
</evidence>
<dbReference type="GO" id="GO:0003676">
    <property type="term" value="F:nucleic acid binding"/>
    <property type="evidence" value="ECO:0007669"/>
    <property type="project" value="InterPro"/>
</dbReference>
<organism evidence="4 5">
    <name type="scientific">Gossypium australe</name>
    <dbReference type="NCBI Taxonomy" id="47621"/>
    <lineage>
        <taxon>Eukaryota</taxon>
        <taxon>Viridiplantae</taxon>
        <taxon>Streptophyta</taxon>
        <taxon>Embryophyta</taxon>
        <taxon>Tracheophyta</taxon>
        <taxon>Spermatophyta</taxon>
        <taxon>Magnoliopsida</taxon>
        <taxon>eudicotyledons</taxon>
        <taxon>Gunneridae</taxon>
        <taxon>Pentapetalae</taxon>
        <taxon>rosids</taxon>
        <taxon>malvids</taxon>
        <taxon>Malvales</taxon>
        <taxon>Malvaceae</taxon>
        <taxon>Malvoideae</taxon>
        <taxon>Gossypium</taxon>
    </lineage>
</organism>
<feature type="compositionally biased region" description="Polar residues" evidence="2">
    <location>
        <begin position="343"/>
        <end position="355"/>
    </location>
</feature>
<dbReference type="Pfam" id="PF14111">
    <property type="entry name" value="DUF4283"/>
    <property type="match status" value="1"/>
</dbReference>
<evidence type="ECO:0000313" key="4">
    <source>
        <dbReference type="EMBL" id="KAA3460138.1"/>
    </source>
</evidence>
<feature type="compositionally biased region" description="Basic and acidic residues" evidence="2">
    <location>
        <begin position="453"/>
        <end position="462"/>
    </location>
</feature>
<keyword evidence="1" id="KW-0862">Zinc</keyword>
<dbReference type="InterPro" id="IPR040256">
    <property type="entry name" value="At4g02000-like"/>
</dbReference>